<dbReference type="Gene3D" id="2.10.90.10">
    <property type="entry name" value="Cystine-knot cytokines"/>
    <property type="match status" value="1"/>
</dbReference>
<dbReference type="AlphaFoldDB" id="A0A0J7KRQ0"/>
<evidence type="ECO:0000259" key="2">
    <source>
        <dbReference type="PROSITE" id="PS50278"/>
    </source>
</evidence>
<dbReference type="InterPro" id="IPR029034">
    <property type="entry name" value="Cystine-knot_cytokine"/>
</dbReference>
<reference evidence="3 4" key="1">
    <citation type="submission" date="2015-04" db="EMBL/GenBank/DDBJ databases">
        <title>Lasius niger genome sequencing.</title>
        <authorList>
            <person name="Konorov E.A."/>
            <person name="Nikitin M.A."/>
            <person name="Kirill M.V."/>
            <person name="Chang P."/>
        </authorList>
    </citation>
    <scope>NUCLEOTIDE SEQUENCE [LARGE SCALE GENOMIC DNA]</scope>
    <source>
        <tissue evidence="3">Whole</tissue>
    </source>
</reference>
<dbReference type="Proteomes" id="UP000036403">
    <property type="component" value="Unassembled WGS sequence"/>
</dbReference>
<dbReference type="OrthoDB" id="7659262at2759"/>
<name>A0A0J7KRQ0_LASNI</name>
<proteinExistence type="predicted"/>
<feature type="domain" description="Platelet-derived growth factor (PDGF) family profile" evidence="2">
    <location>
        <begin position="44"/>
        <end position="149"/>
    </location>
</feature>
<feature type="chain" id="PRO_5005290480" evidence="1">
    <location>
        <begin position="30"/>
        <end position="165"/>
    </location>
</feature>
<evidence type="ECO:0000256" key="1">
    <source>
        <dbReference type="SAM" id="SignalP"/>
    </source>
</evidence>
<dbReference type="GO" id="GO:0008083">
    <property type="term" value="F:growth factor activity"/>
    <property type="evidence" value="ECO:0007669"/>
    <property type="project" value="InterPro"/>
</dbReference>
<dbReference type="Pfam" id="PF00341">
    <property type="entry name" value="PDGF"/>
    <property type="match status" value="1"/>
</dbReference>
<evidence type="ECO:0000313" key="3">
    <source>
        <dbReference type="EMBL" id="KMQ93052.1"/>
    </source>
</evidence>
<dbReference type="PROSITE" id="PS50278">
    <property type="entry name" value="PDGF_2"/>
    <property type="match status" value="1"/>
</dbReference>
<sequence length="165" mass="18930">MKSRSMRGSLLRLLILILTTVDQMMVVLATHHGGHHHRVSKRIHLSRAMETTKRFLCREPQSRAYNLRDLVQSMHPSESANQPVYIVLKRCDSHSGCCVSPDLSCAPVQSSIYHEEMEVEVWSLLTNSTRRAWIRVEQHDRCSCEISNASERLRTDVQLPGIQIL</sequence>
<dbReference type="GO" id="GO:0016020">
    <property type="term" value="C:membrane"/>
    <property type="evidence" value="ECO:0007669"/>
    <property type="project" value="InterPro"/>
</dbReference>
<accession>A0A0J7KRQ0</accession>
<dbReference type="PANTHER" id="PTHR21719:SF1">
    <property type="entry name" value="FI06402P-RELATED"/>
    <property type="match status" value="1"/>
</dbReference>
<keyword evidence="1" id="KW-0732">Signal</keyword>
<dbReference type="InterPro" id="IPR000072">
    <property type="entry name" value="PDGF/VEGF_dom"/>
</dbReference>
<organism evidence="3 4">
    <name type="scientific">Lasius niger</name>
    <name type="common">Black garden ant</name>
    <dbReference type="NCBI Taxonomy" id="67767"/>
    <lineage>
        <taxon>Eukaryota</taxon>
        <taxon>Metazoa</taxon>
        <taxon>Ecdysozoa</taxon>
        <taxon>Arthropoda</taxon>
        <taxon>Hexapoda</taxon>
        <taxon>Insecta</taxon>
        <taxon>Pterygota</taxon>
        <taxon>Neoptera</taxon>
        <taxon>Endopterygota</taxon>
        <taxon>Hymenoptera</taxon>
        <taxon>Apocrita</taxon>
        <taxon>Aculeata</taxon>
        <taxon>Formicoidea</taxon>
        <taxon>Formicidae</taxon>
        <taxon>Formicinae</taxon>
        <taxon>Lasius</taxon>
        <taxon>Lasius</taxon>
    </lineage>
</organism>
<dbReference type="PaxDb" id="67767-A0A0J7KRQ0"/>
<dbReference type="SUPFAM" id="SSF57501">
    <property type="entry name" value="Cystine-knot cytokines"/>
    <property type="match status" value="1"/>
</dbReference>
<keyword evidence="4" id="KW-1185">Reference proteome</keyword>
<comment type="caution">
    <text evidence="3">The sequence shown here is derived from an EMBL/GenBank/DDBJ whole genome shotgun (WGS) entry which is preliminary data.</text>
</comment>
<dbReference type="PANTHER" id="PTHR21719">
    <property type="entry name" value="FI06402P-RELATED"/>
    <property type="match status" value="1"/>
</dbReference>
<dbReference type="GO" id="GO:0035099">
    <property type="term" value="P:hemocyte migration"/>
    <property type="evidence" value="ECO:0007669"/>
    <property type="project" value="TreeGrafter"/>
</dbReference>
<evidence type="ECO:0000313" key="4">
    <source>
        <dbReference type="Proteomes" id="UP000036403"/>
    </source>
</evidence>
<feature type="signal peptide" evidence="1">
    <location>
        <begin position="1"/>
        <end position="29"/>
    </location>
</feature>
<gene>
    <name evidence="3" type="ORF">RF55_6883</name>
</gene>
<dbReference type="EMBL" id="LBMM01003851">
    <property type="protein sequence ID" value="KMQ93052.1"/>
    <property type="molecule type" value="Genomic_DNA"/>
</dbReference>
<protein>
    <submittedName>
        <fullName evidence="3">Vascular endothelial growth factor a-a</fullName>
    </submittedName>
</protein>